<evidence type="ECO:0000313" key="1">
    <source>
        <dbReference type="EMBL" id="BDB97734.1"/>
    </source>
</evidence>
<reference evidence="1 2" key="1">
    <citation type="journal article" date="2022" name="Microbiol. Resour. Announc.">
        <title>Complete Genome Sequence of the Hyperthermophilic and Acidophilic Archaeon Saccharolobus caldissimus Strain HS-3T.</title>
        <authorList>
            <person name="Sakai H.D."/>
            <person name="Kurosawa N."/>
        </authorList>
    </citation>
    <scope>NUCLEOTIDE SEQUENCE [LARGE SCALE GENOMIC DNA]</scope>
    <source>
        <strain evidence="1 2">JCM32116</strain>
    </source>
</reference>
<name>A0AAQ4CPK3_9CREN</name>
<proteinExistence type="predicted"/>
<dbReference type="Proteomes" id="UP001319921">
    <property type="component" value="Chromosome"/>
</dbReference>
<dbReference type="EMBL" id="AP025226">
    <property type="protein sequence ID" value="BDB97734.1"/>
    <property type="molecule type" value="Genomic_DNA"/>
</dbReference>
<dbReference type="AlphaFoldDB" id="A0AAQ4CPK3"/>
<protein>
    <submittedName>
        <fullName evidence="1">Uncharacterized protein</fullName>
    </submittedName>
</protein>
<dbReference type="KEGG" id="scas:SACC_07510"/>
<accession>A0AAQ4CPK3</accession>
<organism evidence="1 2">
    <name type="scientific">Saccharolobus caldissimus</name>
    <dbReference type="NCBI Taxonomy" id="1702097"/>
    <lineage>
        <taxon>Archaea</taxon>
        <taxon>Thermoproteota</taxon>
        <taxon>Thermoprotei</taxon>
        <taxon>Sulfolobales</taxon>
        <taxon>Sulfolobaceae</taxon>
        <taxon>Saccharolobus</taxon>
    </lineage>
</organism>
<evidence type="ECO:0000313" key="2">
    <source>
        <dbReference type="Proteomes" id="UP001319921"/>
    </source>
</evidence>
<keyword evidence="2" id="KW-1185">Reference proteome</keyword>
<sequence length="132" mass="15189">MSKFNYKKFNNKDNGVFLRIASEKVVFKAVGDWHKTKSQFIAVPIKIYAGVFKDFNGKKYDNGKGTLLLPGVIENDKDFMKALEDGKIIGVVCEKKEKDDKVLYYLNMYTIIESPDDIEDFMNEEVKKDGED</sequence>
<gene>
    <name evidence="1" type="ORF">SACC_07510</name>
</gene>